<dbReference type="Proteomes" id="UP000790709">
    <property type="component" value="Unassembled WGS sequence"/>
</dbReference>
<evidence type="ECO:0000313" key="1">
    <source>
        <dbReference type="EMBL" id="KAH7919654.1"/>
    </source>
</evidence>
<sequence length="188" mass="20984">MSKASKAAECALCGAKSTQRCSRCREVFYCTEEHQYTHWRAHKNYCGPPSTISISAIFIPADEDSPREVTVKCTATHVGGSIFYNPDLESFLGTTDIGGQRISRMGYNGPKLTNPITCYIRDNFNNDGSPFNKCALKMTGGRTPLAWRGNVLAMKHSGLYPDKLLDVKLDKDLDAIVEYFKWYPNKPA</sequence>
<gene>
    <name evidence="1" type="ORF">BV22DRAFT_849940</name>
</gene>
<accession>A0ACB8B315</accession>
<protein>
    <submittedName>
        <fullName evidence="1">Uncharacterized protein</fullName>
    </submittedName>
</protein>
<organism evidence="1 2">
    <name type="scientific">Leucogyrophana mollusca</name>
    <dbReference type="NCBI Taxonomy" id="85980"/>
    <lineage>
        <taxon>Eukaryota</taxon>
        <taxon>Fungi</taxon>
        <taxon>Dikarya</taxon>
        <taxon>Basidiomycota</taxon>
        <taxon>Agaricomycotina</taxon>
        <taxon>Agaricomycetes</taxon>
        <taxon>Agaricomycetidae</taxon>
        <taxon>Boletales</taxon>
        <taxon>Boletales incertae sedis</taxon>
        <taxon>Leucogyrophana</taxon>
    </lineage>
</organism>
<name>A0ACB8B315_9AGAM</name>
<reference evidence="1" key="1">
    <citation type="journal article" date="2021" name="New Phytol.">
        <title>Evolutionary innovations through gain and loss of genes in the ectomycorrhizal Boletales.</title>
        <authorList>
            <person name="Wu G."/>
            <person name="Miyauchi S."/>
            <person name="Morin E."/>
            <person name="Kuo A."/>
            <person name="Drula E."/>
            <person name="Varga T."/>
            <person name="Kohler A."/>
            <person name="Feng B."/>
            <person name="Cao Y."/>
            <person name="Lipzen A."/>
            <person name="Daum C."/>
            <person name="Hundley H."/>
            <person name="Pangilinan J."/>
            <person name="Johnson J."/>
            <person name="Barry K."/>
            <person name="LaButti K."/>
            <person name="Ng V."/>
            <person name="Ahrendt S."/>
            <person name="Min B."/>
            <person name="Choi I.G."/>
            <person name="Park H."/>
            <person name="Plett J.M."/>
            <person name="Magnuson J."/>
            <person name="Spatafora J.W."/>
            <person name="Nagy L.G."/>
            <person name="Henrissat B."/>
            <person name="Grigoriev I.V."/>
            <person name="Yang Z.L."/>
            <person name="Xu J."/>
            <person name="Martin F.M."/>
        </authorList>
    </citation>
    <scope>NUCLEOTIDE SEQUENCE</scope>
    <source>
        <strain evidence="1">KUC20120723A-06</strain>
    </source>
</reference>
<proteinExistence type="predicted"/>
<keyword evidence="2" id="KW-1185">Reference proteome</keyword>
<dbReference type="EMBL" id="MU266642">
    <property type="protein sequence ID" value="KAH7919654.1"/>
    <property type="molecule type" value="Genomic_DNA"/>
</dbReference>
<evidence type="ECO:0000313" key="2">
    <source>
        <dbReference type="Proteomes" id="UP000790709"/>
    </source>
</evidence>
<comment type="caution">
    <text evidence="1">The sequence shown here is derived from an EMBL/GenBank/DDBJ whole genome shotgun (WGS) entry which is preliminary data.</text>
</comment>